<dbReference type="Proteomes" id="UP000824998">
    <property type="component" value="Unassembled WGS sequence"/>
</dbReference>
<keyword evidence="2" id="KW-0472">Membrane</keyword>
<proteinExistence type="predicted"/>
<reference evidence="4" key="1">
    <citation type="journal article" date="2021" name="IMA Fungus">
        <title>Genomic characterization of three marine fungi, including Emericellopsis atlantica sp. nov. with signatures of a generalist lifestyle and marine biomass degradation.</title>
        <authorList>
            <person name="Hagestad O.C."/>
            <person name="Hou L."/>
            <person name="Andersen J.H."/>
            <person name="Hansen E.H."/>
            <person name="Altermark B."/>
            <person name="Li C."/>
            <person name="Kuhnert E."/>
            <person name="Cox R.J."/>
            <person name="Crous P.W."/>
            <person name="Spatafora J.W."/>
            <person name="Lail K."/>
            <person name="Amirebrahimi M."/>
            <person name="Lipzen A."/>
            <person name="Pangilinan J."/>
            <person name="Andreopoulos W."/>
            <person name="Hayes R.D."/>
            <person name="Ng V."/>
            <person name="Grigoriev I.V."/>
            <person name="Jackson S.A."/>
            <person name="Sutton T.D.S."/>
            <person name="Dobson A.D.W."/>
            <person name="Rama T."/>
        </authorList>
    </citation>
    <scope>NUCLEOTIDE SEQUENCE</scope>
    <source>
        <strain evidence="4">TRa018bII</strain>
    </source>
</reference>
<name>A0A9P8C7I6_9HELO</name>
<keyword evidence="2" id="KW-1133">Transmembrane helix</keyword>
<organism evidence="4 5">
    <name type="scientific">Amylocarpus encephaloides</name>
    <dbReference type="NCBI Taxonomy" id="45428"/>
    <lineage>
        <taxon>Eukaryota</taxon>
        <taxon>Fungi</taxon>
        <taxon>Dikarya</taxon>
        <taxon>Ascomycota</taxon>
        <taxon>Pezizomycotina</taxon>
        <taxon>Leotiomycetes</taxon>
        <taxon>Helotiales</taxon>
        <taxon>Helotiales incertae sedis</taxon>
        <taxon>Amylocarpus</taxon>
    </lineage>
</organism>
<feature type="compositionally biased region" description="Basic and acidic residues" evidence="1">
    <location>
        <begin position="145"/>
        <end position="161"/>
    </location>
</feature>
<feature type="transmembrane region" description="Helical" evidence="2">
    <location>
        <begin position="1095"/>
        <end position="1117"/>
    </location>
</feature>
<feature type="compositionally biased region" description="Acidic residues" evidence="1">
    <location>
        <begin position="901"/>
        <end position="916"/>
    </location>
</feature>
<dbReference type="OrthoDB" id="3937590at2759"/>
<dbReference type="InterPro" id="IPR022124">
    <property type="entry name" value="DUF3659"/>
</dbReference>
<evidence type="ECO:0000256" key="2">
    <source>
        <dbReference type="SAM" id="Phobius"/>
    </source>
</evidence>
<dbReference type="EMBL" id="MU251398">
    <property type="protein sequence ID" value="KAG9236848.1"/>
    <property type="molecule type" value="Genomic_DNA"/>
</dbReference>
<dbReference type="Pfam" id="PF12396">
    <property type="entry name" value="DUF3659"/>
    <property type="match status" value="10"/>
</dbReference>
<evidence type="ECO:0000256" key="1">
    <source>
        <dbReference type="SAM" id="MobiDB-lite"/>
    </source>
</evidence>
<sequence length="1127" mass="118877">MADATKSDPPKMLRKKSGVNSKKDATQKQLKSKTSDAKSEAPGVKTLDEKATSAPSQPEGADNKTATEYQDQSDSGVDGLTTSDDDDEASEVALAGSVNAKGDVVNEGGKIIGKVSGENASQLEGSMVDFEGDVLDEEGNVIGHADMDSESLKELDPKPPSEDADESEAGTADKSVVTGTAGGLKDTTKPDLEGSEKPDLEGLKDTDKSDIDGAEKTDLEGTEKDLKDTDKPEFEGIQKPELTGPFSVQDNGEITNVTSEVVGKLAEGTPQDFVGTSIKEIDEEGNLVAKSGSVIGKADIVSNLLDKANQADIAAPELLGPFSAGENGEITNAKGDVVANLPEGEDLDGKTIKSIDEEGQIMGASGSVIGNADLTYEDLQGLDKAGSEVGSKLDDAADVAGEADPKEKVPKLSLLEGMKVNKAGKIVDAEGNPQGLLVEGDAKKLNGKKVDGEGKIWDDSGNVIGRAELLPEDERVAEVSAPFEDFLDNVLDAKGNVIFEGKVVGKLTEGDGKKLEGKKVDADGDVLDKNGNTLGKAERYQEEEEVPQEEQHEDLSQLEGKKVNKAGNVVDDSGKLFGHVNSGALAKLVGKKCDAEGKIWSDSGKVIGTAELIPLEDRDEESTAPFEDFPDATVNSKGDVIFEDKIIGKLIEGDAKKLAGKKVDKDGEVVDKIGNVLGKAERYEEPEEPEAVKIDQSALAGKRVNKAGNVVDSQGEIYGKLVEGDAAKLAGKMCDKDGNVWNEGGTVVGRAEIVPESERSGQKEGPFSGFASPTITKEGKVADARGNIIGRLIEGEAMKLYGKAVDADGDVVDKNGNTVGKAERWEEEVKEKKKSPIAGRKINRDGNVLDDDGDVIAKLVDGEIGKCIGKEIDDDGDLVNSKGTTLGHVSLLDDIPAQPEPEVEPEPVEPEETPEEAEAKRQLENDRKLANQMASAVQNCIENIKPILTMITDAIESEERKDKAERDEQKLVDTVKPLIEQASGILQEANGVIRGLDPDGRIAGNAKGRAASREATPEEYHLADVLKDLTENVHKTIEQAKKKIAGMPHAEKQLNPLWALLMEPLGQILAAVGLLLAGVLGLVGKLLSGLGLGGLLDNLLGGLGLKNILGGLGLGFVTDSLTGKKKK</sequence>
<dbReference type="PANTHER" id="PTHR39461">
    <property type="entry name" value="LEA DOMAIN PROTEIN (AFU_ORTHOLOGUE AFUA_8G04920)"/>
    <property type="match status" value="1"/>
</dbReference>
<feature type="transmembrane region" description="Helical" evidence="2">
    <location>
        <begin position="1057"/>
        <end position="1083"/>
    </location>
</feature>
<feature type="region of interest" description="Disordered" evidence="1">
    <location>
        <begin position="131"/>
        <end position="251"/>
    </location>
</feature>
<evidence type="ECO:0000259" key="3">
    <source>
        <dbReference type="Pfam" id="PF22485"/>
    </source>
</evidence>
<feature type="region of interest" description="Disordered" evidence="1">
    <location>
        <begin position="1"/>
        <end position="106"/>
    </location>
</feature>
<gene>
    <name evidence="4" type="ORF">BJ875DRAFT_455344</name>
</gene>
<feature type="region of interest" description="Disordered" evidence="1">
    <location>
        <begin position="893"/>
        <end position="922"/>
    </location>
</feature>
<dbReference type="InterPro" id="IPR054256">
    <property type="entry name" value="DUF6987"/>
</dbReference>
<evidence type="ECO:0000313" key="4">
    <source>
        <dbReference type="EMBL" id="KAG9236848.1"/>
    </source>
</evidence>
<dbReference type="Pfam" id="PF22485">
    <property type="entry name" value="DUF6987"/>
    <property type="match status" value="1"/>
</dbReference>
<comment type="caution">
    <text evidence="4">The sequence shown here is derived from an EMBL/GenBank/DDBJ whole genome shotgun (WGS) entry which is preliminary data.</text>
</comment>
<protein>
    <recommendedName>
        <fullName evidence="3">DUF6987 domain-containing protein</fullName>
    </recommendedName>
</protein>
<feature type="compositionally biased region" description="Basic and acidic residues" evidence="1">
    <location>
        <begin position="1"/>
        <end position="11"/>
    </location>
</feature>
<evidence type="ECO:0000313" key="5">
    <source>
        <dbReference type="Proteomes" id="UP000824998"/>
    </source>
</evidence>
<feature type="domain" description="DUF6987" evidence="3">
    <location>
        <begin position="918"/>
        <end position="1115"/>
    </location>
</feature>
<feature type="compositionally biased region" description="Polar residues" evidence="1">
    <location>
        <begin position="64"/>
        <end position="75"/>
    </location>
</feature>
<keyword evidence="2" id="KW-0812">Transmembrane</keyword>
<keyword evidence="5" id="KW-1185">Reference proteome</keyword>
<dbReference type="AlphaFoldDB" id="A0A9P8C7I6"/>
<accession>A0A9P8C7I6</accession>
<feature type="compositionally biased region" description="Basic and acidic residues" evidence="1">
    <location>
        <begin position="186"/>
        <end position="238"/>
    </location>
</feature>
<feature type="region of interest" description="Disordered" evidence="1">
    <location>
        <begin position="524"/>
        <end position="556"/>
    </location>
</feature>
<dbReference type="PANTHER" id="PTHR39461:SF1">
    <property type="entry name" value="LEA DOMAIN PROTEIN (AFU_ORTHOLOGUE AFUA_8G04920)"/>
    <property type="match status" value="1"/>
</dbReference>